<evidence type="ECO:0000313" key="4">
    <source>
        <dbReference type="EMBL" id="SMC24777.1"/>
    </source>
</evidence>
<evidence type="ECO:0000256" key="2">
    <source>
        <dbReference type="ARBA" id="ARBA00023002"/>
    </source>
</evidence>
<gene>
    <name evidence="4" type="ORF">SAMN02745134_02299</name>
</gene>
<dbReference type="GO" id="GO:0016491">
    <property type="term" value="F:oxidoreductase activity"/>
    <property type="evidence" value="ECO:0007669"/>
    <property type="project" value="UniProtKB-KW"/>
</dbReference>
<protein>
    <submittedName>
        <fullName evidence="4">3-oxoacyl-[acyl-carrier protein] reductase</fullName>
    </submittedName>
</protein>
<dbReference type="InterPro" id="IPR036291">
    <property type="entry name" value="NAD(P)-bd_dom_sf"/>
</dbReference>
<dbReference type="PANTHER" id="PTHR42879">
    <property type="entry name" value="3-OXOACYL-(ACYL-CARRIER-PROTEIN) REDUCTASE"/>
    <property type="match status" value="1"/>
</dbReference>
<proteinExistence type="inferred from homology"/>
<reference evidence="4 5" key="1">
    <citation type="submission" date="2017-04" db="EMBL/GenBank/DDBJ databases">
        <authorList>
            <person name="Afonso C.L."/>
            <person name="Miller P.J."/>
            <person name="Scott M.A."/>
            <person name="Spackman E."/>
            <person name="Goraichik I."/>
            <person name="Dimitrov K.M."/>
            <person name="Suarez D.L."/>
            <person name="Swayne D.E."/>
        </authorList>
    </citation>
    <scope>NUCLEOTIDE SEQUENCE [LARGE SCALE GENOMIC DNA]</scope>
    <source>
        <strain evidence="4 5">DSM 12555</strain>
    </source>
</reference>
<keyword evidence="3" id="KW-0443">Lipid metabolism</keyword>
<dbReference type="PANTHER" id="PTHR42879:SF2">
    <property type="entry name" value="3-OXOACYL-[ACYL-CARRIER-PROTEIN] REDUCTASE FABG"/>
    <property type="match status" value="1"/>
</dbReference>
<dbReference type="EMBL" id="FWXH01000007">
    <property type="protein sequence ID" value="SMC24777.1"/>
    <property type="molecule type" value="Genomic_DNA"/>
</dbReference>
<dbReference type="NCBIfam" id="NF005559">
    <property type="entry name" value="PRK07231.1"/>
    <property type="match status" value="1"/>
</dbReference>
<dbReference type="Gene3D" id="3.40.50.720">
    <property type="entry name" value="NAD(P)-binding Rossmann-like Domain"/>
    <property type="match status" value="1"/>
</dbReference>
<dbReference type="NCBIfam" id="NF047420">
    <property type="entry name" value="EF_P_mod_YmfI"/>
    <property type="match status" value="1"/>
</dbReference>
<name>A0A1W1XLS9_9CLOT</name>
<dbReference type="FunFam" id="3.40.50.720:FF:000173">
    <property type="entry name" value="3-oxoacyl-[acyl-carrier protein] reductase"/>
    <property type="match status" value="1"/>
</dbReference>
<dbReference type="AlphaFoldDB" id="A0A1W1XLS9"/>
<evidence type="ECO:0000313" key="5">
    <source>
        <dbReference type="Proteomes" id="UP000192468"/>
    </source>
</evidence>
<evidence type="ECO:0000256" key="3">
    <source>
        <dbReference type="ARBA" id="ARBA00023221"/>
    </source>
</evidence>
<keyword evidence="5" id="KW-1185">Reference proteome</keyword>
<dbReference type="InterPro" id="IPR050259">
    <property type="entry name" value="SDR"/>
</dbReference>
<keyword evidence="3" id="KW-0753">Steroid metabolism</keyword>
<dbReference type="STRING" id="1121291.SAMN02745134_02299"/>
<keyword evidence="2" id="KW-0560">Oxidoreductase</keyword>
<dbReference type="NCBIfam" id="NF009466">
    <property type="entry name" value="PRK12826.1-2"/>
    <property type="match status" value="1"/>
</dbReference>
<dbReference type="RefSeq" id="WP_084116125.1">
    <property type="nucleotide sequence ID" value="NZ_FWXH01000007.1"/>
</dbReference>
<dbReference type="PRINTS" id="PR00081">
    <property type="entry name" value="GDHRDH"/>
</dbReference>
<comment type="similarity">
    <text evidence="1">Belongs to the short-chain dehydrogenases/reductases (SDR) family.</text>
</comment>
<dbReference type="SUPFAM" id="SSF51735">
    <property type="entry name" value="NAD(P)-binding Rossmann-fold domains"/>
    <property type="match status" value="1"/>
</dbReference>
<dbReference type="PROSITE" id="PS00061">
    <property type="entry name" value="ADH_SHORT"/>
    <property type="match status" value="1"/>
</dbReference>
<dbReference type="Pfam" id="PF13561">
    <property type="entry name" value="adh_short_C2"/>
    <property type="match status" value="1"/>
</dbReference>
<dbReference type="InterPro" id="IPR020904">
    <property type="entry name" value="Sc_DH/Rdtase_CS"/>
</dbReference>
<sequence>MINSDLKGKVVLITGASRGIGRQIAIEMSKVGASVAINYMEDEIGIDKTLELIREIGGYGKKYRCDLRDFLKVKQMIKSIISDFGQIDVLINNAGVSKIGLFVDSNEEEYNYIMDSNFKSVYNCTNAVISHMISRKCGSIINISSIWGNVGASCETLYSASKGAINAFTMALGKELATANIRVNAIAPGVIDTDMNKSFSHEEIDSIKEDIPMDRLGKPKEIGELAVFLASNSSSYITSQIITIDGGFL</sequence>
<accession>A0A1W1XLS9</accession>
<dbReference type="Proteomes" id="UP000192468">
    <property type="component" value="Unassembled WGS sequence"/>
</dbReference>
<dbReference type="OrthoDB" id="9803333at2"/>
<dbReference type="PRINTS" id="PR00080">
    <property type="entry name" value="SDRFAMILY"/>
</dbReference>
<dbReference type="GO" id="GO:0008202">
    <property type="term" value="P:steroid metabolic process"/>
    <property type="evidence" value="ECO:0007669"/>
    <property type="project" value="UniProtKB-KW"/>
</dbReference>
<dbReference type="InterPro" id="IPR002347">
    <property type="entry name" value="SDR_fam"/>
</dbReference>
<evidence type="ECO:0000256" key="1">
    <source>
        <dbReference type="ARBA" id="ARBA00006484"/>
    </source>
</evidence>
<organism evidence="4 5">
    <name type="scientific">Clostridium acidisoli DSM 12555</name>
    <dbReference type="NCBI Taxonomy" id="1121291"/>
    <lineage>
        <taxon>Bacteria</taxon>
        <taxon>Bacillati</taxon>
        <taxon>Bacillota</taxon>
        <taxon>Clostridia</taxon>
        <taxon>Eubacteriales</taxon>
        <taxon>Clostridiaceae</taxon>
        <taxon>Clostridium</taxon>
    </lineage>
</organism>
<dbReference type="GO" id="GO:0032787">
    <property type="term" value="P:monocarboxylic acid metabolic process"/>
    <property type="evidence" value="ECO:0007669"/>
    <property type="project" value="UniProtKB-ARBA"/>
</dbReference>